<keyword evidence="6" id="KW-0539">Nucleus</keyword>
<dbReference type="GO" id="GO:0005634">
    <property type="term" value="C:nucleus"/>
    <property type="evidence" value="ECO:0007669"/>
    <property type="project" value="UniProtKB-SubCell"/>
</dbReference>
<protein>
    <submittedName>
        <fullName evidence="9">Nucleoside-triphosphatase nucleotide binding protein</fullName>
    </submittedName>
</protein>
<evidence type="ECO:0000256" key="5">
    <source>
        <dbReference type="ARBA" id="ARBA00022840"/>
    </source>
</evidence>
<keyword evidence="7" id="KW-0131">Cell cycle</keyword>
<dbReference type="InterPro" id="IPR004582">
    <property type="entry name" value="Checkpoint_prot_Rad17_Rad24"/>
</dbReference>
<keyword evidence="5" id="KW-0067">ATP-binding</keyword>
<dbReference type="SUPFAM" id="SSF52540">
    <property type="entry name" value="P-loop containing nucleoside triphosphate hydrolases"/>
    <property type="match status" value="1"/>
</dbReference>
<dbReference type="GO" id="GO:0006281">
    <property type="term" value="P:DNA repair"/>
    <property type="evidence" value="ECO:0007669"/>
    <property type="project" value="InterPro"/>
</dbReference>
<dbReference type="GO" id="GO:0003682">
    <property type="term" value="F:chromatin binding"/>
    <property type="evidence" value="ECO:0007669"/>
    <property type="project" value="TreeGrafter"/>
</dbReference>
<accession>A0A2K3NXQ7</accession>
<comment type="subcellular location">
    <subcellularLocation>
        <location evidence="1">Nucleus</location>
    </subcellularLocation>
</comment>
<comment type="similarity">
    <text evidence="2">Belongs to the rad17/RAD24 family.</text>
</comment>
<dbReference type="STRING" id="57577.A0A2K3NXQ7"/>
<dbReference type="FunFam" id="1.10.8.60:FF:000116">
    <property type="entry name" value="p-loop containing nucleoside triphosphate hydrolase superfamily protein"/>
    <property type="match status" value="1"/>
</dbReference>
<reference evidence="9 10" key="1">
    <citation type="journal article" date="2014" name="Am. J. Bot.">
        <title>Genome assembly and annotation for red clover (Trifolium pratense; Fabaceae).</title>
        <authorList>
            <person name="Istvanek J."/>
            <person name="Jaros M."/>
            <person name="Krenek A."/>
            <person name="Repkova J."/>
        </authorList>
    </citation>
    <scope>NUCLEOTIDE SEQUENCE [LARGE SCALE GENOMIC DNA]</scope>
    <source>
        <strain evidence="10">cv. Tatra</strain>
        <tissue evidence="9">Young leaves</tissue>
    </source>
</reference>
<feature type="compositionally biased region" description="Low complexity" evidence="8">
    <location>
        <begin position="49"/>
        <end position="58"/>
    </location>
</feature>
<dbReference type="GO" id="GO:0000077">
    <property type="term" value="P:DNA damage checkpoint signaling"/>
    <property type="evidence" value="ECO:0007669"/>
    <property type="project" value="TreeGrafter"/>
</dbReference>
<reference evidence="9 10" key="2">
    <citation type="journal article" date="2017" name="Front. Plant Sci.">
        <title>Gene Classification and Mining of Molecular Markers Useful in Red Clover (Trifolium pratense) Breeding.</title>
        <authorList>
            <person name="Istvanek J."/>
            <person name="Dluhosova J."/>
            <person name="Dluhos P."/>
            <person name="Patkova L."/>
            <person name="Nedelnik J."/>
            <person name="Repkova J."/>
        </authorList>
    </citation>
    <scope>NUCLEOTIDE SEQUENCE [LARGE SCALE GENOMIC DNA]</scope>
    <source>
        <strain evidence="10">cv. Tatra</strain>
        <tissue evidence="9">Young leaves</tissue>
    </source>
</reference>
<dbReference type="AlphaFoldDB" id="A0A2K3NXQ7"/>
<evidence type="ECO:0000256" key="6">
    <source>
        <dbReference type="ARBA" id="ARBA00023242"/>
    </source>
</evidence>
<organism evidence="9 10">
    <name type="scientific">Trifolium pratense</name>
    <name type="common">Red clover</name>
    <dbReference type="NCBI Taxonomy" id="57577"/>
    <lineage>
        <taxon>Eukaryota</taxon>
        <taxon>Viridiplantae</taxon>
        <taxon>Streptophyta</taxon>
        <taxon>Embryophyta</taxon>
        <taxon>Tracheophyta</taxon>
        <taxon>Spermatophyta</taxon>
        <taxon>Magnoliopsida</taxon>
        <taxon>eudicotyledons</taxon>
        <taxon>Gunneridae</taxon>
        <taxon>Pentapetalae</taxon>
        <taxon>rosids</taxon>
        <taxon>fabids</taxon>
        <taxon>Fabales</taxon>
        <taxon>Fabaceae</taxon>
        <taxon>Papilionoideae</taxon>
        <taxon>50 kb inversion clade</taxon>
        <taxon>NPAAA clade</taxon>
        <taxon>Hologalegina</taxon>
        <taxon>IRL clade</taxon>
        <taxon>Trifolieae</taxon>
        <taxon>Trifolium</taxon>
    </lineage>
</organism>
<feature type="region of interest" description="Disordered" evidence="8">
    <location>
        <begin position="1"/>
        <end position="67"/>
    </location>
</feature>
<proteinExistence type="inferred from homology"/>
<evidence type="ECO:0000313" key="10">
    <source>
        <dbReference type="Proteomes" id="UP000236291"/>
    </source>
</evidence>
<dbReference type="GO" id="GO:0033314">
    <property type="term" value="P:mitotic DNA replication checkpoint signaling"/>
    <property type="evidence" value="ECO:0007669"/>
    <property type="project" value="TreeGrafter"/>
</dbReference>
<feature type="compositionally biased region" description="Low complexity" evidence="8">
    <location>
        <begin position="13"/>
        <end position="26"/>
    </location>
</feature>
<keyword evidence="4" id="KW-0227">DNA damage</keyword>
<keyword evidence="3" id="KW-0547">Nucleotide-binding</keyword>
<dbReference type="Proteomes" id="UP000236291">
    <property type="component" value="Unassembled WGS sequence"/>
</dbReference>
<evidence type="ECO:0000256" key="8">
    <source>
        <dbReference type="SAM" id="MobiDB-lite"/>
    </source>
</evidence>
<evidence type="ECO:0000256" key="2">
    <source>
        <dbReference type="ARBA" id="ARBA00006168"/>
    </source>
</evidence>
<feature type="compositionally biased region" description="Basic residues" evidence="8">
    <location>
        <begin position="32"/>
        <end position="48"/>
    </location>
</feature>
<dbReference type="InterPro" id="IPR027417">
    <property type="entry name" value="P-loop_NTPase"/>
</dbReference>
<dbReference type="GO" id="GO:0003689">
    <property type="term" value="F:DNA clamp loader activity"/>
    <property type="evidence" value="ECO:0007669"/>
    <property type="project" value="TreeGrafter"/>
</dbReference>
<evidence type="ECO:0000256" key="7">
    <source>
        <dbReference type="ARBA" id="ARBA00023306"/>
    </source>
</evidence>
<name>A0A2K3NXQ7_TRIPR</name>
<evidence type="ECO:0000256" key="3">
    <source>
        <dbReference type="ARBA" id="ARBA00022741"/>
    </source>
</evidence>
<dbReference type="Gene3D" id="1.10.8.60">
    <property type="match status" value="1"/>
</dbReference>
<dbReference type="PANTHER" id="PTHR12172">
    <property type="entry name" value="CELL CYCLE CHECKPOINT PROTEIN RAD17"/>
    <property type="match status" value="1"/>
</dbReference>
<evidence type="ECO:0000313" key="9">
    <source>
        <dbReference type="EMBL" id="PNY07816.1"/>
    </source>
</evidence>
<evidence type="ECO:0000256" key="4">
    <source>
        <dbReference type="ARBA" id="ARBA00022763"/>
    </source>
</evidence>
<dbReference type="Gene3D" id="3.40.50.300">
    <property type="entry name" value="P-loop containing nucleotide triphosphate hydrolases"/>
    <property type="match status" value="2"/>
</dbReference>
<comment type="caution">
    <text evidence="9">The sequence shown here is derived from an EMBL/GenBank/DDBJ whole genome shotgun (WGS) entry which is preliminary data.</text>
</comment>
<dbReference type="GO" id="GO:0005524">
    <property type="term" value="F:ATP binding"/>
    <property type="evidence" value="ECO:0007669"/>
    <property type="project" value="UniProtKB-KW"/>
</dbReference>
<gene>
    <name evidence="9" type="ORF">L195_g004322</name>
</gene>
<dbReference type="PANTHER" id="PTHR12172:SF4">
    <property type="entry name" value="NUCLEOSIDE TRIPHOSPHATE HYDROLASE SUPERFAMILY PROTEIN, PUTATIVE-RELATED"/>
    <property type="match status" value="1"/>
</dbReference>
<dbReference type="EMBL" id="ASHM01002121">
    <property type="protein sequence ID" value="PNY07816.1"/>
    <property type="molecule type" value="Genomic_DNA"/>
</dbReference>
<sequence>MKNPIDLGTPNPQSVGEQQQQLQGSSTPEKTNKKRKSPAKFTPRKKSSKNNTPKKNASVNGINGTASPDVARKIDLRLEAKLSAEENSRLSAGLPLHPFFLTFKGEKKSQESADSERILSDAKRENGRTSCGPIHVFEDSRDDTSSLDWSDWKFLGNTTVVDCGPESSNLSVMEGSVESLNFDNFLSGVKPSSTSISQNALSCSDKLSTQSENMMEMSPENSTVLANEQAKCTSKPEDAIVDLELDEVSTVSRRACINGKSDKADSSLWIHKYKPTKASEVCGNVESMNFLRGWLNLWRERRYQNRKDSSNKDQIDMPNDDGDYNCPDCDYDSKDVDEEGSLKNVLLITGPVGSGKSAAVYACAREQGFDVLERKLYSPKRAENALARTYISFPPEFLTLWSHLYLDSYQWGFSGGRGYKGYLSFQQLNTSDSRNGVAVKQYFGDALGSHGVKRLVEHTVSSQKKTVKLLPAPASPNVKAADEKDDDVIEMITISDDGAHSPGGTSQKLYDSVQTLILVEDVDILFPEDRGCIAAIQHIAETAKGPIILTSNSKNAGLPINLCRLYVSFSLPLPDELLCHLFTVCVAEEVNINPLLLEKFIRSCDRDIRKAIMHIQFWFQKKKHSKDKKVQTVYGSLPFDLEAGHKILPKIIPWSFPSELSELIEKEVAKSITITENNSNWEGLANEELCINDKQNNLDVQCMETDYLEPKVEVSKRIAPITDCGEFESQYSAISELCNRSGSSVTSSWQNDQNNLVVMSSDAMNKDPYSRHSVDVHDEAYKKQCLEGNSESSFAFLLNQSYASMSFCELLRSGLENSEEERCKYLETTYDACLNKTPKSLDMSCFPESRLVSETAIQNRIETKSGVVSYGDHLACPIDASLGNEMTPFSFGVCQHLAKVPQDRDLLVNTEIPKSSPRTTAHDLIDENMEIPTVYNTLDECSQTDVKLKSNFVDSSQSMEIDLVQSFWTKLRDCRTDLKQHAASEQIGAIEVVKLASGLSNLISEADLLFRNHQQKQCGIMEPPTFLSDESTFSWYDEQMMMSTVAVHGFCFYAKHIVDVGSKLGFANRVDITSEMLASTANIMALGKLSRQEHTKPMSNFSKELLEVNNPRNDKKSMQYEERRTSVFNVIRSIVPAKSSTTAIKGIAFSEYLSSLRQISISEDFRISQGVKKMRKGRRNAEHYLSRGKMVLSPEDISSVCEGDLYRKISSQYAANMESNCTGLNIVAHI</sequence>
<evidence type="ECO:0000256" key="1">
    <source>
        <dbReference type="ARBA" id="ARBA00004123"/>
    </source>
</evidence>
<feature type="region of interest" description="Disordered" evidence="8">
    <location>
        <begin position="106"/>
        <end position="126"/>
    </location>
</feature>